<dbReference type="GO" id="GO:0006508">
    <property type="term" value="P:proteolysis"/>
    <property type="evidence" value="ECO:0007669"/>
    <property type="project" value="InterPro"/>
</dbReference>
<dbReference type="AlphaFoldDB" id="A0A928ZZW4"/>
<sequence length="903" mass="101616">MSRDALIVGINQYQDLPRLTAAAKDAEGIAALLETYGNFRVRRLPEMITDHRPQIGQQTLVSTQQLENSLVRLLVPKGDHIPEAVFFYFSGHGLQREIGIREGYLAASDTRPDTANSGLSLSWLRRLIRHSPVRQIIVILDCCHSGEFLSLKDESWQGCDGQSYLFIAASREYEEAYESLESDYSVLTQALLSGLLPQQTPQGRITSTDLVASITNQLSQELQQPLFEQGGSEIVITQQSGRHITQKESISIISRLKQYCFNFCPYRGLQPFEEKHADYYFGRETLLQDLLQALQDRTTCALVGASGSGKTSLLRAGLIPRLAAGHDIPGSEHWLVRYVQLGAQPLKNLAAAFTIAHQEITVANELLQAEQLLRHEPNGLVNLVTAALMQQPTATKFWLIIDQFEALFTPTTDPHIQQERQQIIHILMTALCNPSVAFGVIIGVRSNAMDGLMSHGELFSLIDKNRFIMPPMSYQNIRDVIEKPAEKVGFKIDPYLIHNLTLDLTGAPGELALLQMTLYELWRHRTPTSYSKGGPCLSLESYMKLGRCSKLLIHRATDCYQSLSSEEQAAVQRIFIALCDLGEGRLDQCRSVRKLELVNQQFSIDLIERVLQKLTAARLIVSNKPQTIPTCNPEGCTVPATTWTTYEHEITDTKHWLVAHQTPFLGESRASEETVELAHKSLILDWPLLRQWLQHYPTRAILYQRRDLEERAWVWHHRGEPRCSDYLLGQQYLKDIGQFLNTHRQELSTLAQRYVAVSQGNATYQRWQTRGVAVLLPLAVMAGMTVSLVRHQLRIPWRIQPISNTEVSETTPSKTTAVIPTQLIPVSGTPLNTLLPRRWGQTGAKRLAITSQILDFNHRHPQSDLSQISVTQLANLMTPSAIITSSASLPDKSDIPLKFEKSE</sequence>
<dbReference type="EMBL" id="JADEXP010000472">
    <property type="protein sequence ID" value="MBE9070592.1"/>
    <property type="molecule type" value="Genomic_DNA"/>
</dbReference>
<dbReference type="Gene3D" id="3.40.50.1460">
    <property type="match status" value="1"/>
</dbReference>
<dbReference type="SUPFAM" id="SSF52129">
    <property type="entry name" value="Caspase-like"/>
    <property type="match status" value="1"/>
</dbReference>
<organism evidence="3 4">
    <name type="scientific">Leptolyngbya cf. ectocarpi LEGE 11479</name>
    <dbReference type="NCBI Taxonomy" id="1828722"/>
    <lineage>
        <taxon>Bacteria</taxon>
        <taxon>Bacillati</taxon>
        <taxon>Cyanobacteriota</taxon>
        <taxon>Cyanophyceae</taxon>
        <taxon>Leptolyngbyales</taxon>
        <taxon>Leptolyngbyaceae</taxon>
        <taxon>Leptolyngbya group</taxon>
        <taxon>Leptolyngbya</taxon>
    </lineage>
</organism>
<dbReference type="InterPro" id="IPR029030">
    <property type="entry name" value="Caspase-like_dom_sf"/>
</dbReference>
<dbReference type="Gene3D" id="3.40.50.300">
    <property type="entry name" value="P-loop containing nucleotide triphosphate hydrolases"/>
    <property type="match status" value="1"/>
</dbReference>
<evidence type="ECO:0000313" key="3">
    <source>
        <dbReference type="EMBL" id="MBE9070592.1"/>
    </source>
</evidence>
<dbReference type="Pfam" id="PF00656">
    <property type="entry name" value="Peptidase_C14"/>
    <property type="match status" value="1"/>
</dbReference>
<evidence type="ECO:0000313" key="4">
    <source>
        <dbReference type="Proteomes" id="UP000615026"/>
    </source>
</evidence>
<evidence type="ECO:0000259" key="1">
    <source>
        <dbReference type="Pfam" id="PF00656"/>
    </source>
</evidence>
<dbReference type="Proteomes" id="UP000615026">
    <property type="component" value="Unassembled WGS sequence"/>
</dbReference>
<keyword evidence="4" id="KW-1185">Reference proteome</keyword>
<dbReference type="GO" id="GO:0004197">
    <property type="term" value="F:cysteine-type endopeptidase activity"/>
    <property type="evidence" value="ECO:0007669"/>
    <property type="project" value="InterPro"/>
</dbReference>
<gene>
    <name evidence="3" type="ORF">IQ260_28530</name>
</gene>
<dbReference type="RefSeq" id="WP_193996451.1">
    <property type="nucleotide sequence ID" value="NZ_JADEXP010000472.1"/>
</dbReference>
<dbReference type="InterPro" id="IPR011600">
    <property type="entry name" value="Pept_C14_caspase"/>
</dbReference>
<proteinExistence type="predicted"/>
<feature type="domain" description="Peptidase C14 caspase" evidence="1">
    <location>
        <begin position="5"/>
        <end position="225"/>
    </location>
</feature>
<dbReference type="Pfam" id="PF20703">
    <property type="entry name" value="nSTAND1"/>
    <property type="match status" value="1"/>
</dbReference>
<feature type="domain" description="Novel STAND NTPase 1" evidence="2">
    <location>
        <begin position="265"/>
        <end position="720"/>
    </location>
</feature>
<dbReference type="InterPro" id="IPR027417">
    <property type="entry name" value="P-loop_NTPase"/>
</dbReference>
<dbReference type="SUPFAM" id="SSF52540">
    <property type="entry name" value="P-loop containing nucleoside triphosphate hydrolases"/>
    <property type="match status" value="1"/>
</dbReference>
<dbReference type="InterPro" id="IPR049052">
    <property type="entry name" value="nSTAND1"/>
</dbReference>
<name>A0A928ZZW4_LEPEC</name>
<evidence type="ECO:0000259" key="2">
    <source>
        <dbReference type="Pfam" id="PF20703"/>
    </source>
</evidence>
<reference evidence="3" key="1">
    <citation type="submission" date="2020-10" db="EMBL/GenBank/DDBJ databases">
        <authorList>
            <person name="Castelo-Branco R."/>
            <person name="Eusebio N."/>
            <person name="Adriana R."/>
            <person name="Vieira A."/>
            <person name="Brugerolle De Fraissinette N."/>
            <person name="Rezende De Castro R."/>
            <person name="Schneider M.P."/>
            <person name="Vasconcelos V."/>
            <person name="Leao P.N."/>
        </authorList>
    </citation>
    <scope>NUCLEOTIDE SEQUENCE</scope>
    <source>
        <strain evidence="3">LEGE 11479</strain>
    </source>
</reference>
<accession>A0A928ZZW4</accession>
<comment type="caution">
    <text evidence="3">The sequence shown here is derived from an EMBL/GenBank/DDBJ whole genome shotgun (WGS) entry which is preliminary data.</text>
</comment>
<protein>
    <submittedName>
        <fullName evidence="3">Caspase family protein</fullName>
    </submittedName>
</protein>